<dbReference type="InterPro" id="IPR029052">
    <property type="entry name" value="Metallo-depent_PP-like"/>
</dbReference>
<feature type="domain" description="5'-Nucleotidase C-terminal" evidence="6">
    <location>
        <begin position="337"/>
        <end position="494"/>
    </location>
</feature>
<evidence type="ECO:0000256" key="2">
    <source>
        <dbReference type="RuleBase" id="RU362119"/>
    </source>
</evidence>
<organism evidence="7 8">
    <name type="scientific">Clostridium facile</name>
    <dbReference type="NCBI Taxonomy" id="2763035"/>
    <lineage>
        <taxon>Bacteria</taxon>
        <taxon>Bacillati</taxon>
        <taxon>Bacillota</taxon>
        <taxon>Clostridia</taxon>
        <taxon>Eubacteriales</taxon>
        <taxon>Clostridiaceae</taxon>
        <taxon>Clostridium</taxon>
    </lineage>
</organism>
<evidence type="ECO:0000259" key="5">
    <source>
        <dbReference type="Pfam" id="PF00149"/>
    </source>
</evidence>
<dbReference type="InterPro" id="IPR008334">
    <property type="entry name" value="5'-Nucleotdase_C"/>
</dbReference>
<dbReference type="PANTHER" id="PTHR11575:SF24">
    <property type="entry name" value="5'-NUCLEOTIDASE"/>
    <property type="match status" value="1"/>
</dbReference>
<keyword evidence="4" id="KW-1133">Transmembrane helix</keyword>
<evidence type="ECO:0000256" key="1">
    <source>
        <dbReference type="ARBA" id="ARBA00022729"/>
    </source>
</evidence>
<dbReference type="Gene3D" id="3.90.780.10">
    <property type="entry name" value="5'-Nucleotidase, C-terminal domain"/>
    <property type="match status" value="1"/>
</dbReference>
<protein>
    <submittedName>
        <fullName evidence="7">Bifunctional metallophosphatase/5'-nucleotidase</fullName>
    </submittedName>
</protein>
<keyword evidence="2" id="KW-0547">Nucleotide-binding</keyword>
<comment type="caution">
    <text evidence="7">The sequence shown here is derived from an EMBL/GenBank/DDBJ whole genome shotgun (WGS) entry which is preliminary data.</text>
</comment>
<feature type="signal peptide" evidence="2">
    <location>
        <begin position="1"/>
        <end position="27"/>
    </location>
</feature>
<evidence type="ECO:0000256" key="4">
    <source>
        <dbReference type="SAM" id="Phobius"/>
    </source>
</evidence>
<dbReference type="CDD" id="cd00845">
    <property type="entry name" value="MPP_UshA_N_like"/>
    <property type="match status" value="1"/>
</dbReference>
<dbReference type="PANTHER" id="PTHR11575">
    <property type="entry name" value="5'-NUCLEOTIDASE-RELATED"/>
    <property type="match status" value="1"/>
</dbReference>
<evidence type="ECO:0000256" key="3">
    <source>
        <dbReference type="SAM" id="MobiDB-lite"/>
    </source>
</evidence>
<name>A0ABR7IN85_9CLOT</name>
<evidence type="ECO:0000313" key="7">
    <source>
        <dbReference type="EMBL" id="MBC5786596.1"/>
    </source>
</evidence>
<dbReference type="InterPro" id="IPR036907">
    <property type="entry name" value="5'-Nucleotdase_C_sf"/>
</dbReference>
<comment type="similarity">
    <text evidence="2">Belongs to the 5'-nucleotidase family.</text>
</comment>
<keyword evidence="4" id="KW-0812">Transmembrane</keyword>
<feature type="region of interest" description="Disordered" evidence="3">
    <location>
        <begin position="540"/>
        <end position="562"/>
    </location>
</feature>
<feature type="domain" description="Calcineurin-like phosphoesterase" evidence="5">
    <location>
        <begin position="37"/>
        <end position="242"/>
    </location>
</feature>
<dbReference type="SUPFAM" id="SSF56300">
    <property type="entry name" value="Metallo-dependent phosphatases"/>
    <property type="match status" value="1"/>
</dbReference>
<dbReference type="Proteomes" id="UP000649151">
    <property type="component" value="Unassembled WGS sequence"/>
</dbReference>
<feature type="chain" id="PRO_5044964532" evidence="2">
    <location>
        <begin position="28"/>
        <end position="588"/>
    </location>
</feature>
<dbReference type="InterPro" id="IPR004843">
    <property type="entry name" value="Calcineurin-like_PHP"/>
</dbReference>
<evidence type="ECO:0000259" key="6">
    <source>
        <dbReference type="Pfam" id="PF02872"/>
    </source>
</evidence>
<keyword evidence="8" id="KW-1185">Reference proteome</keyword>
<keyword evidence="1 2" id="KW-0732">Signal</keyword>
<dbReference type="InterPro" id="IPR006179">
    <property type="entry name" value="5_nucleotidase/apyrase"/>
</dbReference>
<dbReference type="EMBL" id="JACOQK010000001">
    <property type="protein sequence ID" value="MBC5786596.1"/>
    <property type="molecule type" value="Genomic_DNA"/>
</dbReference>
<sequence length="588" mass="64234">MKKRIIAMITVVSFLVGMFTMEFQVSAESANSSEATIRIVHTNDIHGYYTKTDRGQIGFSALKAAIDQQEADLILDVGDTFHGQAFATIEKGESIAELMDAVGYDAMTPGNHDWSYGKDQLKQLDEQHDFAILAGNVVNQQEQTPFFDTPYLIKEVQADDGTMLKVGVFGVIDDQFYSSTVSSNVEGITFTEEAAKATEIAATLRKTENCDIVIAMTHQADCEGFVSNIQGIDAVIAGHEHILINKTYPDQQGKDVPVVEAGYYFQNIGVLSLTYDTETKIVDQTKTTETFLSAEDTTSLSDPTVDAAIQAIEQREDVILSQVIGVSQKEYLYSWEEIRVQEQEIGRIVTAAYLDLTGADVAFENAGGIRGGIPNGEITYQDIISISPYGNLLVVHELTGEQILSMVEHSIDLSIQCNQVYDKQKEAVANGEDPYQYQWPDNSGSVLQFGGIQVEYDTTKPAGSRIVQAKIGGENIDLSKTYRVATNNYVISDEDYPEIVGTPTLYEYGTCEEALIAFIKTGQFEAAAQQASLIDITGKQTNSDTDKQESNPSTPPSTSSPATGDTFPIAISLFIVSALGILAVQKKK</sequence>
<proteinExistence type="inferred from homology"/>
<evidence type="ECO:0000313" key="8">
    <source>
        <dbReference type="Proteomes" id="UP000649151"/>
    </source>
</evidence>
<keyword evidence="2" id="KW-0378">Hydrolase</keyword>
<dbReference type="SUPFAM" id="SSF55816">
    <property type="entry name" value="5'-nucleotidase (syn. UDP-sugar hydrolase), C-terminal domain"/>
    <property type="match status" value="1"/>
</dbReference>
<dbReference type="Pfam" id="PF00149">
    <property type="entry name" value="Metallophos"/>
    <property type="match status" value="1"/>
</dbReference>
<dbReference type="RefSeq" id="WP_186995879.1">
    <property type="nucleotide sequence ID" value="NZ_JACOQK010000001.1"/>
</dbReference>
<dbReference type="Gene3D" id="3.60.21.10">
    <property type="match status" value="1"/>
</dbReference>
<keyword evidence="4" id="KW-0472">Membrane</keyword>
<reference evidence="7 8" key="1">
    <citation type="submission" date="2020-08" db="EMBL/GenBank/DDBJ databases">
        <title>Genome public.</title>
        <authorList>
            <person name="Liu C."/>
            <person name="Sun Q."/>
        </authorList>
    </citation>
    <scope>NUCLEOTIDE SEQUENCE [LARGE SCALE GENOMIC DNA]</scope>
    <source>
        <strain evidence="7 8">NSJ-27</strain>
    </source>
</reference>
<feature type="transmembrane region" description="Helical" evidence="4">
    <location>
        <begin position="566"/>
        <end position="584"/>
    </location>
</feature>
<dbReference type="Pfam" id="PF02872">
    <property type="entry name" value="5_nucleotid_C"/>
    <property type="match status" value="1"/>
</dbReference>
<dbReference type="PRINTS" id="PR01607">
    <property type="entry name" value="APYRASEFAMLY"/>
</dbReference>
<gene>
    <name evidence="7" type="ORF">H8Z77_00960</name>
</gene>
<accession>A0ABR7IN85</accession>